<keyword evidence="2" id="KW-1185">Reference proteome</keyword>
<evidence type="ECO:0000313" key="2">
    <source>
        <dbReference type="Proteomes" id="UP000017170"/>
    </source>
</evidence>
<dbReference type="Proteomes" id="UP000017170">
    <property type="component" value="Unassembled WGS sequence"/>
</dbReference>
<evidence type="ECO:0000313" key="1">
    <source>
        <dbReference type="EMBL" id="ERN54013.1"/>
    </source>
</evidence>
<protein>
    <submittedName>
        <fullName evidence="1">Uncharacterized protein</fullName>
    </submittedName>
</protein>
<proteinExistence type="predicted"/>
<dbReference type="PATRIC" id="fig|1188261.3.peg.1107"/>
<dbReference type="RefSeq" id="WP_022627429.1">
    <property type="nucleotide sequence ID" value="NZ_ATAE01000009.1"/>
</dbReference>
<name>U6SQY1_9BACI</name>
<reference evidence="1 2" key="1">
    <citation type="journal article" date="2013" name="Genome Announc.">
        <title>Genome Sequence of the Extreme Obligate Alkaliphile Bacillus marmarensis Strain DSM 21297.</title>
        <authorList>
            <person name="Wernick D.G."/>
            <person name="Choi K.Y."/>
            <person name="Tat C.A."/>
            <person name="Lafontaine Rivera J.G."/>
            <person name="Liao J.C."/>
        </authorList>
    </citation>
    <scope>NUCLEOTIDE SEQUENCE [LARGE SCALE GENOMIC DNA]</scope>
    <source>
        <strain evidence="1 2">DSM 21297</strain>
    </source>
</reference>
<dbReference type="AlphaFoldDB" id="U6SQY1"/>
<organism evidence="1 2">
    <name type="scientific">Alkalihalophilus marmarensis DSM 21297</name>
    <dbReference type="NCBI Taxonomy" id="1188261"/>
    <lineage>
        <taxon>Bacteria</taxon>
        <taxon>Bacillati</taxon>
        <taxon>Bacillota</taxon>
        <taxon>Bacilli</taxon>
        <taxon>Bacillales</taxon>
        <taxon>Bacillaceae</taxon>
        <taxon>Alkalihalophilus</taxon>
    </lineage>
</organism>
<sequence>MVSLKDVFYDESKTEFKMELMKKENIGDSNYKVDFMLSFSFGYAVVSRTISWTQGDIATLKEQISNLNLQPGSGYITPQEPELTMFYVIDEHNKEEITLYITLDGGQMNSQMGTETGASIKIVTTHHALKSWVNQLGKVFEV</sequence>
<dbReference type="EMBL" id="ATAE01000009">
    <property type="protein sequence ID" value="ERN54013.1"/>
    <property type="molecule type" value="Genomic_DNA"/>
</dbReference>
<accession>U6SQY1</accession>
<comment type="caution">
    <text evidence="1">The sequence shown here is derived from an EMBL/GenBank/DDBJ whole genome shotgun (WGS) entry which is preliminary data.</text>
</comment>
<gene>
    <name evidence="1" type="ORF">A33I_08560</name>
</gene>